<evidence type="ECO:0000256" key="1">
    <source>
        <dbReference type="ARBA" id="ARBA00008005"/>
    </source>
</evidence>
<name>A0A8J8CKV7_9CYAN</name>
<dbReference type="AlphaFoldDB" id="A0A8J8CKV7"/>
<gene>
    <name evidence="3" type="ORF">GS601_17180</name>
</gene>
<feature type="domain" description="Tail sheath protein C-terminal" evidence="2">
    <location>
        <begin position="383"/>
        <end position="479"/>
    </location>
</feature>
<dbReference type="PANTHER" id="PTHR35861">
    <property type="match status" value="1"/>
</dbReference>
<dbReference type="InterPro" id="IPR052042">
    <property type="entry name" value="Tail_sheath_structural"/>
</dbReference>
<dbReference type="Pfam" id="PF17482">
    <property type="entry name" value="Phage_sheath_1C"/>
    <property type="match status" value="1"/>
</dbReference>
<reference evidence="3" key="1">
    <citation type="submission" date="2019-12" db="EMBL/GenBank/DDBJ databases">
        <title>High-Quality draft genome sequences of three cyanobacteria isolated from the limestone walls of the Old Cathedral of Coimbra.</title>
        <authorList>
            <person name="Tiago I."/>
            <person name="Soares F."/>
            <person name="Portugal A."/>
        </authorList>
    </citation>
    <scope>NUCLEOTIDE SEQUENCE</scope>
    <source>
        <strain evidence="3">A</strain>
    </source>
</reference>
<dbReference type="RefSeq" id="WP_162424527.1">
    <property type="nucleotide sequence ID" value="NZ_WVIE01000023.1"/>
</dbReference>
<sequence length="481" mass="50803">MPELILPGVFIEVRAEALIVAGSITVSNIGIVGTAKRGPVGEVTILGSYAEARETFGSYDPFENPDTANNPLTLVRALELAYANGATTVFAVRVTGTEDTGDPENSVAAWGKFSKARKAFHNVASAGGIATILRAKNPGVWGNEMTISVTDAAPNVTVTLKYSAIEETYTVKDGKELLEKINAPNTGSLLVSATEGNQPTQAPGVTTETAFTGGVNSNDANDTDYGLGLDQLQNENAHIILAAGRDGAAINSRLQSHVETASTDKIRRDRIAVTGSALGATVPQILANTPSSDRTIFVAPGIKTSDSANAGKEVTLSGAYAAAAVAGAISARDAHISLTNKTISVNALETKFTPAQLEQLVTGRILALEQRQGFRIVKGITTDDGAFRQITTRRIVDFAKFGVRSASSPYIGLLNNDRVRKALKGSINGFLAGMVDDEMLISYELDVTATREEEIRGIAKVILTLRPTFSIDFIKVTMFLG</sequence>
<dbReference type="PANTHER" id="PTHR35861:SF1">
    <property type="entry name" value="PHAGE TAIL SHEATH PROTEIN"/>
    <property type="match status" value="1"/>
</dbReference>
<evidence type="ECO:0000259" key="2">
    <source>
        <dbReference type="Pfam" id="PF17482"/>
    </source>
</evidence>
<organism evidence="3 4">
    <name type="scientific">Myxacorys almedinensis A</name>
    <dbReference type="NCBI Taxonomy" id="2690445"/>
    <lineage>
        <taxon>Bacteria</taxon>
        <taxon>Bacillati</taxon>
        <taxon>Cyanobacteriota</taxon>
        <taxon>Cyanophyceae</taxon>
        <taxon>Leptolyngbyales</taxon>
        <taxon>Leptolyngbyaceae</taxon>
        <taxon>Myxacorys</taxon>
        <taxon>Myxacorys almedinensis</taxon>
    </lineage>
</organism>
<evidence type="ECO:0000313" key="4">
    <source>
        <dbReference type="Proteomes" id="UP000646053"/>
    </source>
</evidence>
<proteinExistence type="inferred from homology"/>
<evidence type="ECO:0000313" key="3">
    <source>
        <dbReference type="EMBL" id="NDJ18996.1"/>
    </source>
</evidence>
<dbReference type="InterPro" id="IPR020287">
    <property type="entry name" value="Tail_sheath_C"/>
</dbReference>
<dbReference type="Proteomes" id="UP000646053">
    <property type="component" value="Unassembled WGS sequence"/>
</dbReference>
<dbReference type="Gene3D" id="3.40.50.11780">
    <property type="match status" value="1"/>
</dbReference>
<keyword evidence="4" id="KW-1185">Reference proteome</keyword>
<dbReference type="EMBL" id="WVIE01000023">
    <property type="protein sequence ID" value="NDJ18996.1"/>
    <property type="molecule type" value="Genomic_DNA"/>
</dbReference>
<accession>A0A8J8CKV7</accession>
<comment type="caution">
    <text evidence="3">The sequence shown here is derived from an EMBL/GenBank/DDBJ whole genome shotgun (WGS) entry which is preliminary data.</text>
</comment>
<protein>
    <submittedName>
        <fullName evidence="3">Phage tail protein</fullName>
    </submittedName>
</protein>
<comment type="similarity">
    <text evidence="1">Belongs to the myoviridae tail sheath protein family.</text>
</comment>